<protein>
    <recommendedName>
        <fullName evidence="1">ABM domain-containing protein</fullName>
    </recommendedName>
</protein>
<dbReference type="InterPro" id="IPR007138">
    <property type="entry name" value="ABM_dom"/>
</dbReference>
<feature type="domain" description="ABM" evidence="1">
    <location>
        <begin position="3"/>
        <end position="76"/>
    </location>
</feature>
<dbReference type="RefSeq" id="WP_353301498.1">
    <property type="nucleotide sequence ID" value="NZ_BAABWN010000001.1"/>
</dbReference>
<dbReference type="InterPro" id="IPR011008">
    <property type="entry name" value="Dimeric_a/b-barrel"/>
</dbReference>
<dbReference type="Gene3D" id="3.30.70.100">
    <property type="match status" value="1"/>
</dbReference>
<organism evidence="2 3">
    <name type="scientific">Sessilibacter corallicola</name>
    <dbReference type="NCBI Taxonomy" id="2904075"/>
    <lineage>
        <taxon>Bacteria</taxon>
        <taxon>Pseudomonadati</taxon>
        <taxon>Pseudomonadota</taxon>
        <taxon>Gammaproteobacteria</taxon>
        <taxon>Cellvibrionales</taxon>
        <taxon>Cellvibrionaceae</taxon>
        <taxon>Sessilibacter</taxon>
    </lineage>
</organism>
<dbReference type="SUPFAM" id="SSF54909">
    <property type="entry name" value="Dimeric alpha+beta barrel"/>
    <property type="match status" value="1"/>
</dbReference>
<accession>A0ABQ0A4M6</accession>
<sequence>MSFVVISHVKYPAELAEKIQQAGQDLVPVIRAQPGIISFNFHKGNDENCTMMYWECESDQAYAACFQAPEWLSIMEANKALFASEGVEFAQSTYTKLA</sequence>
<evidence type="ECO:0000313" key="2">
    <source>
        <dbReference type="EMBL" id="GAA6166606.1"/>
    </source>
</evidence>
<comment type="caution">
    <text evidence="2">The sequence shown here is derived from an EMBL/GenBank/DDBJ whole genome shotgun (WGS) entry which is preliminary data.</text>
</comment>
<dbReference type="Pfam" id="PF03992">
    <property type="entry name" value="ABM"/>
    <property type="match status" value="1"/>
</dbReference>
<dbReference type="EMBL" id="BAABWN010000001">
    <property type="protein sequence ID" value="GAA6166606.1"/>
    <property type="molecule type" value="Genomic_DNA"/>
</dbReference>
<evidence type="ECO:0000313" key="3">
    <source>
        <dbReference type="Proteomes" id="UP001465153"/>
    </source>
</evidence>
<reference evidence="2 3" key="1">
    <citation type="submission" date="2024-04" db="EMBL/GenBank/DDBJ databases">
        <title>Draft genome sequence of Sessilibacter corallicola NBRC 116591.</title>
        <authorList>
            <person name="Miyakawa T."/>
            <person name="Kusuya Y."/>
            <person name="Miura T."/>
        </authorList>
    </citation>
    <scope>NUCLEOTIDE SEQUENCE [LARGE SCALE GENOMIC DNA]</scope>
    <source>
        <strain evidence="2 3">KU-00831-HH</strain>
    </source>
</reference>
<dbReference type="Proteomes" id="UP001465153">
    <property type="component" value="Unassembled WGS sequence"/>
</dbReference>
<evidence type="ECO:0000259" key="1">
    <source>
        <dbReference type="Pfam" id="PF03992"/>
    </source>
</evidence>
<proteinExistence type="predicted"/>
<gene>
    <name evidence="2" type="ORF">NBRC116591_04160</name>
</gene>
<name>A0ABQ0A4M6_9GAMM</name>
<keyword evidence="3" id="KW-1185">Reference proteome</keyword>